<name>Q8KPU5_SYNE7</name>
<proteinExistence type="predicted"/>
<evidence type="ECO:0000313" key="1">
    <source>
        <dbReference type="EMBL" id="AAM82662.1"/>
    </source>
</evidence>
<organism evidence="1">
    <name type="scientific">Synechococcus elongatus (strain ATCC 33912 / PCC 7942 / FACHB-805)</name>
    <name type="common">Anacystis nidulans R2</name>
    <dbReference type="NCBI Taxonomy" id="1140"/>
    <lineage>
        <taxon>Bacteria</taxon>
        <taxon>Bacillati</taxon>
        <taxon>Cyanobacteriota</taxon>
        <taxon>Cyanophyceae</taxon>
        <taxon>Synechococcales</taxon>
        <taxon>Synechococcaceae</taxon>
        <taxon>Synechococcus</taxon>
    </lineage>
</organism>
<dbReference type="AlphaFoldDB" id="Q8KPU5"/>
<sequence length="63" mass="7156">MWLRTLLGSHGISHSLESNWIKCSSFLTENQSALALIKWRSLIASDLNNSPGLRINYLGQQRE</sequence>
<gene>
    <name evidence="1" type="primary">SEC0013</name>
</gene>
<protein>
    <submittedName>
        <fullName evidence="1">Uncharacterized protein SEC0013</fullName>
    </submittedName>
</protein>
<reference evidence="1" key="1">
    <citation type="submission" date="2002-06" db="EMBL/GenBank/DDBJ databases">
        <title>Synechococcus elongatus PCC7942 cosmid 6C3.</title>
        <authorList>
            <person name="Holtman C.K."/>
            <person name="Sandoval P."/>
            <person name="Chen Y."/>
            <person name="Socias T."/>
            <person name="Mohler B.J."/>
            <person name="Gonzalez A."/>
            <person name="Salinas I."/>
            <person name="McMurtry S."/>
            <person name="Golden S.S."/>
            <person name="Youderian P."/>
        </authorList>
    </citation>
    <scope>NUCLEOTIDE SEQUENCE</scope>
    <source>
        <strain evidence="1">PCC 7492</strain>
    </source>
</reference>
<accession>Q8KPU5</accession>
<dbReference type="EMBL" id="AY120852">
    <property type="protein sequence ID" value="AAM82662.1"/>
    <property type="molecule type" value="Genomic_DNA"/>
</dbReference>